<evidence type="ECO:0000313" key="2">
    <source>
        <dbReference type="EMBL" id="UYU32859.1"/>
    </source>
</evidence>
<dbReference type="InterPro" id="IPR035391">
    <property type="entry name" value="Arylsulfotran_N"/>
</dbReference>
<dbReference type="EMBL" id="CP074352">
    <property type="protein sequence ID" value="UYU32859.1"/>
    <property type="molecule type" value="Genomic_DNA"/>
</dbReference>
<keyword evidence="3" id="KW-1185">Reference proteome</keyword>
<organism evidence="2 3">
    <name type="scientific">Siccibacter colletis</name>
    <dbReference type="NCBI Taxonomy" id="1505757"/>
    <lineage>
        <taxon>Bacteria</taxon>
        <taxon>Pseudomonadati</taxon>
        <taxon>Pseudomonadota</taxon>
        <taxon>Gammaproteobacteria</taxon>
        <taxon>Enterobacterales</taxon>
        <taxon>Enterobacteriaceae</taxon>
        <taxon>Siccibacter</taxon>
    </lineage>
</organism>
<dbReference type="InterPro" id="IPR038477">
    <property type="entry name" value="ASST_N_sf"/>
</dbReference>
<reference evidence="2 3" key="1">
    <citation type="submission" date="2021-05" db="EMBL/GenBank/DDBJ databases">
        <title>Isolation, identification, and the growth promoting effects of Pantoea dispersa strain YSD J2 from the aboveground leaves of Cyperus esculentus L.Var. Sativus.</title>
        <authorList>
            <person name="Wang S."/>
            <person name="Tang X.M."/>
            <person name="Huang Y.N."/>
        </authorList>
    </citation>
    <scope>NUCLEOTIDE SEQUENCE [LARGE SCALE GENOMIC DNA]</scope>
    <source>
        <strain evidence="3">YSD YN2</strain>
    </source>
</reference>
<dbReference type="Pfam" id="PF17425">
    <property type="entry name" value="Arylsulfotran_N"/>
    <property type="match status" value="1"/>
</dbReference>
<name>A0ABY6JJ73_9ENTR</name>
<dbReference type="Proteomes" id="UP001156318">
    <property type="component" value="Chromosome"/>
</dbReference>
<dbReference type="RefSeq" id="WP_264385590.1">
    <property type="nucleotide sequence ID" value="NZ_CP074352.1"/>
</dbReference>
<dbReference type="Gene3D" id="2.60.40.3100">
    <property type="entry name" value="Arylsulphate sulphotransferase monomer, N-terminal domain"/>
    <property type="match status" value="1"/>
</dbReference>
<accession>A0ABY6JJ73</accession>
<evidence type="ECO:0000313" key="3">
    <source>
        <dbReference type="Proteomes" id="UP001156318"/>
    </source>
</evidence>
<gene>
    <name evidence="2" type="ORF">KFZ77_04890</name>
</gene>
<feature type="domain" description="Arylsulfotransferase N-terminal" evidence="1">
    <location>
        <begin position="15"/>
        <end position="92"/>
    </location>
</feature>
<dbReference type="InterPro" id="IPR010262">
    <property type="entry name" value="Arylsulfotransferase_bact"/>
</dbReference>
<sequence length="510" mass="57138">MTVYYVKTELAPANNQLAAYVYFQSDTAVRYDYKVLRRATSPTSVDFVYTSEELMTDTRSEIKIPVIGLYANYENNVQFIFYNQAGEEVYNAITAISTREQSYRDATIFHLNIEQTDPDVFTSIWGNSWLMTSYCDGYDRNGDLRCYFSTPYRNQMLRTHNGYFYTGSDEDLRWYGRCFYKIDILGNVVLEFDLADSDNNRFTNTHDLEWDSAGNLYMVGSDNPDRATNTLRQDDWILKFSEQTGKLIWAKNYSREFDNTQILNNSGTNDVHLNSLSWLPAGTGTPEAIVVHSRSASLTFGIGINDGAILWSIDTGGYNPSFPSGAGAPRLDTTGITQFENGAHTVFVTQNSAFAQYIDTAAGKFVLSLFNNHSCEDATGKAMYRPISEDAPADTFTTAPAQVLFYAVDLVAKTVTQIGNPLSLPNDRVPQITDFMGAVFDHHDYYTVYTNHARSFFIMDASGAVVATVYDVICTLHGFPLFPGECYRARLFDDAVLASLVDKARSVAAA</sequence>
<evidence type="ECO:0000259" key="1">
    <source>
        <dbReference type="Pfam" id="PF17425"/>
    </source>
</evidence>
<protein>
    <submittedName>
        <fullName evidence="2">Aryl-sulfate sulfotransferase</fullName>
    </submittedName>
</protein>
<proteinExistence type="predicted"/>
<dbReference type="Pfam" id="PF05935">
    <property type="entry name" value="Arylsulfotrans"/>
    <property type="match status" value="1"/>
</dbReference>